<dbReference type="Proteomes" id="UP000214646">
    <property type="component" value="Unassembled WGS sequence"/>
</dbReference>
<dbReference type="Pfam" id="PF16871">
    <property type="entry name" value="DUF5077"/>
    <property type="match status" value="1"/>
</dbReference>
<gene>
    <name evidence="10" type="ORF">FRUB_09176</name>
</gene>
<dbReference type="Pfam" id="PF00884">
    <property type="entry name" value="Sulfatase"/>
    <property type="match status" value="1"/>
</dbReference>
<feature type="domain" description="Sulfatase N-terminal" evidence="8">
    <location>
        <begin position="26"/>
        <end position="351"/>
    </location>
</feature>
<name>A0A225D6K2_9BACT</name>
<keyword evidence="5" id="KW-0378">Hydrolase</keyword>
<evidence type="ECO:0000256" key="7">
    <source>
        <dbReference type="SAM" id="SignalP"/>
    </source>
</evidence>
<organism evidence="10 11">
    <name type="scientific">Fimbriiglobus ruber</name>
    <dbReference type="NCBI Taxonomy" id="1908690"/>
    <lineage>
        <taxon>Bacteria</taxon>
        <taxon>Pseudomonadati</taxon>
        <taxon>Planctomycetota</taxon>
        <taxon>Planctomycetia</taxon>
        <taxon>Gemmatales</taxon>
        <taxon>Gemmataceae</taxon>
        <taxon>Fimbriiglobus</taxon>
    </lineage>
</organism>
<dbReference type="InterPro" id="IPR000917">
    <property type="entry name" value="Sulfatase_N"/>
</dbReference>
<comment type="similarity">
    <text evidence="2">Belongs to the sulfatase family.</text>
</comment>
<evidence type="ECO:0000256" key="6">
    <source>
        <dbReference type="ARBA" id="ARBA00022837"/>
    </source>
</evidence>
<accession>A0A225D6K2</accession>
<evidence type="ECO:0000259" key="8">
    <source>
        <dbReference type="Pfam" id="PF00884"/>
    </source>
</evidence>
<keyword evidence="6" id="KW-0106">Calcium</keyword>
<proteinExistence type="inferred from homology"/>
<dbReference type="InterPro" id="IPR024607">
    <property type="entry name" value="Sulfatase_CS"/>
</dbReference>
<comment type="caution">
    <text evidence="10">The sequence shown here is derived from an EMBL/GenBank/DDBJ whole genome shotgun (WGS) entry which is preliminary data.</text>
</comment>
<keyword evidence="11" id="KW-1185">Reference proteome</keyword>
<feature type="domain" description="DUF5077" evidence="9">
    <location>
        <begin position="496"/>
        <end position="596"/>
    </location>
</feature>
<dbReference type="EMBL" id="NIDE01000017">
    <property type="protein sequence ID" value="OWK36613.1"/>
    <property type="molecule type" value="Genomic_DNA"/>
</dbReference>
<reference evidence="11" key="1">
    <citation type="submission" date="2017-06" db="EMBL/GenBank/DDBJ databases">
        <title>Genome analysis of Fimbriiglobus ruber SP5, the first member of the order Planctomycetales with confirmed chitinolytic capability.</title>
        <authorList>
            <person name="Ravin N.V."/>
            <person name="Rakitin A.L."/>
            <person name="Ivanova A.A."/>
            <person name="Beletsky A.V."/>
            <person name="Kulichevskaya I.S."/>
            <person name="Mardanov A.V."/>
            <person name="Dedysh S.N."/>
        </authorList>
    </citation>
    <scope>NUCLEOTIDE SEQUENCE [LARGE SCALE GENOMIC DNA]</scope>
    <source>
        <strain evidence="11">SP5</strain>
    </source>
</reference>
<dbReference type="InterPro" id="IPR031712">
    <property type="entry name" value="DUF5077"/>
</dbReference>
<evidence type="ECO:0000313" key="10">
    <source>
        <dbReference type="EMBL" id="OWK36613.1"/>
    </source>
</evidence>
<dbReference type="PANTHER" id="PTHR42693:SF42">
    <property type="entry name" value="ARYLSULFATASE G"/>
    <property type="match status" value="1"/>
</dbReference>
<feature type="signal peptide" evidence="7">
    <location>
        <begin position="1"/>
        <end position="22"/>
    </location>
</feature>
<dbReference type="SUPFAM" id="SSF53649">
    <property type="entry name" value="Alkaline phosphatase-like"/>
    <property type="match status" value="1"/>
</dbReference>
<dbReference type="PROSITE" id="PS00523">
    <property type="entry name" value="SULFATASE_1"/>
    <property type="match status" value="1"/>
</dbReference>
<evidence type="ECO:0000256" key="4">
    <source>
        <dbReference type="ARBA" id="ARBA00022729"/>
    </source>
</evidence>
<dbReference type="PANTHER" id="PTHR42693">
    <property type="entry name" value="ARYLSULFATASE FAMILY MEMBER"/>
    <property type="match status" value="1"/>
</dbReference>
<evidence type="ECO:0000259" key="9">
    <source>
        <dbReference type="Pfam" id="PF16871"/>
    </source>
</evidence>
<evidence type="ECO:0000256" key="5">
    <source>
        <dbReference type="ARBA" id="ARBA00022801"/>
    </source>
</evidence>
<dbReference type="InterPro" id="IPR050738">
    <property type="entry name" value="Sulfatase"/>
</dbReference>
<dbReference type="GO" id="GO:0046872">
    <property type="term" value="F:metal ion binding"/>
    <property type="evidence" value="ECO:0007669"/>
    <property type="project" value="UniProtKB-KW"/>
</dbReference>
<dbReference type="GO" id="GO:0004065">
    <property type="term" value="F:arylsulfatase activity"/>
    <property type="evidence" value="ECO:0007669"/>
    <property type="project" value="TreeGrafter"/>
</dbReference>
<dbReference type="Gene3D" id="3.30.1120.10">
    <property type="match status" value="1"/>
</dbReference>
<evidence type="ECO:0000256" key="2">
    <source>
        <dbReference type="ARBA" id="ARBA00008779"/>
    </source>
</evidence>
<dbReference type="OrthoDB" id="9783154at2"/>
<evidence type="ECO:0000313" key="11">
    <source>
        <dbReference type="Proteomes" id="UP000214646"/>
    </source>
</evidence>
<dbReference type="CDD" id="cd16144">
    <property type="entry name" value="ARS_like"/>
    <property type="match status" value="1"/>
</dbReference>
<feature type="chain" id="PRO_5012081654" evidence="7">
    <location>
        <begin position="23"/>
        <end position="599"/>
    </location>
</feature>
<protein>
    <submittedName>
        <fullName evidence="10">Choline-sulfatase</fullName>
    </submittedName>
</protein>
<keyword evidence="4 7" id="KW-0732">Signal</keyword>
<sequence>MSRAAFALIVALFVATAAPAPAAGKPNVVLVVIDDLGQRDLGCYGSTYYRTPNLDALAKQGVRFTDAYASCPVCSPTRVSLLTGKYPQRVGITDWLPGQADRPIHKLSRPKLPAELPLTEVTLAEALKAAGYATAHVGKWHLGGEGFGPKEQGFDLNIAGDHTGTPISYFAPFRNKQRFMPGLEVAPDGEYLTDRLTAEAIKFIEANKDRPFFLYLPHYAVHTPLRGKKELVEKYKARGHGSQGNPVYAAMVESMDESVGRVLKALDDLKLADNTCVIFTSDNGGLATLEGMPAASTFNGPLREGKGYLYEGGVRVPLIVRGPGVGKAGSATDTVTSSIDVFPTVLDVCGVKSDAKPDGLSLTTVLKGDARTLARDAIYWHYPHYANQGSKPGGAVRAGDYKLVEYYENGRRELFNVKQDLSESRNLSADKPDVVKDLAAKLAAWRTEVGAKMPTPNPDYHPNPQAADGTVTLHARSAEVHGVMLRYEPLPHKDTLGFWVNPKDFATWEFELSKPGTFTVEVLQGCGKGSGGSEVEVSSGDAKFTFVVKETGGFQTFEAREVGTLAFDKPGRHTLTVTPVKKPGAAVMDVRQVVLKPGK</sequence>
<dbReference type="RefSeq" id="WP_088259595.1">
    <property type="nucleotide sequence ID" value="NZ_NIDE01000017.1"/>
</dbReference>
<dbReference type="Gene3D" id="2.60.120.260">
    <property type="entry name" value="Galactose-binding domain-like"/>
    <property type="match status" value="1"/>
</dbReference>
<evidence type="ECO:0000256" key="1">
    <source>
        <dbReference type="ARBA" id="ARBA00001913"/>
    </source>
</evidence>
<dbReference type="Gene3D" id="3.40.720.10">
    <property type="entry name" value="Alkaline Phosphatase, subunit A"/>
    <property type="match status" value="1"/>
</dbReference>
<evidence type="ECO:0000256" key="3">
    <source>
        <dbReference type="ARBA" id="ARBA00022723"/>
    </source>
</evidence>
<dbReference type="PROSITE" id="PS00149">
    <property type="entry name" value="SULFATASE_2"/>
    <property type="match status" value="1"/>
</dbReference>
<comment type="cofactor">
    <cofactor evidence="1">
        <name>Ca(2+)</name>
        <dbReference type="ChEBI" id="CHEBI:29108"/>
    </cofactor>
</comment>
<dbReference type="InterPro" id="IPR017850">
    <property type="entry name" value="Alkaline_phosphatase_core_sf"/>
</dbReference>
<dbReference type="AlphaFoldDB" id="A0A225D6K2"/>
<keyword evidence="3" id="KW-0479">Metal-binding</keyword>